<name>A0ACB8F8U5_9SAUR</name>
<reference evidence="1" key="1">
    <citation type="submission" date="2021-08" db="EMBL/GenBank/DDBJ databases">
        <title>The first chromosome-level gecko genome reveals the dynamic sex chromosomes of Neotropical dwarf geckos (Sphaerodactylidae: Sphaerodactylus).</title>
        <authorList>
            <person name="Pinto B.J."/>
            <person name="Keating S.E."/>
            <person name="Gamble T."/>
        </authorList>
    </citation>
    <scope>NUCLEOTIDE SEQUENCE</scope>
    <source>
        <strain evidence="1">TG3544</strain>
    </source>
</reference>
<dbReference type="Proteomes" id="UP000827872">
    <property type="component" value="Linkage Group LG08"/>
</dbReference>
<protein>
    <submittedName>
        <fullName evidence="1">Uncharacterized protein</fullName>
    </submittedName>
</protein>
<gene>
    <name evidence="1" type="ORF">K3G42_006763</name>
</gene>
<dbReference type="EMBL" id="CM037621">
    <property type="protein sequence ID" value="KAH8001425.1"/>
    <property type="molecule type" value="Genomic_DNA"/>
</dbReference>
<organism evidence="1 2">
    <name type="scientific">Sphaerodactylus townsendi</name>
    <dbReference type="NCBI Taxonomy" id="933632"/>
    <lineage>
        <taxon>Eukaryota</taxon>
        <taxon>Metazoa</taxon>
        <taxon>Chordata</taxon>
        <taxon>Craniata</taxon>
        <taxon>Vertebrata</taxon>
        <taxon>Euteleostomi</taxon>
        <taxon>Lepidosauria</taxon>
        <taxon>Squamata</taxon>
        <taxon>Bifurcata</taxon>
        <taxon>Gekkota</taxon>
        <taxon>Sphaerodactylidae</taxon>
        <taxon>Sphaerodactylus</taxon>
    </lineage>
</organism>
<evidence type="ECO:0000313" key="1">
    <source>
        <dbReference type="EMBL" id="KAH8001425.1"/>
    </source>
</evidence>
<comment type="caution">
    <text evidence="1">The sequence shown here is derived from an EMBL/GenBank/DDBJ whole genome shotgun (WGS) entry which is preliminary data.</text>
</comment>
<sequence length="92" mass="10494">MTVEDGGYKVSVQVVPQLMENMFLNIPADWLNKTIEPFLDTTYGMIVADLCHSLVTDTRASYLLEMRGQFVLDENSCPLEKNFHLLGFHIDL</sequence>
<proteinExistence type="predicted"/>
<evidence type="ECO:0000313" key="2">
    <source>
        <dbReference type="Proteomes" id="UP000827872"/>
    </source>
</evidence>
<accession>A0ACB8F8U5</accession>
<keyword evidence="2" id="KW-1185">Reference proteome</keyword>